<evidence type="ECO:0000313" key="2">
    <source>
        <dbReference type="EMBL" id="XCD12860.1"/>
    </source>
</evidence>
<protein>
    <submittedName>
        <fullName evidence="2">U1 protein</fullName>
    </submittedName>
</protein>
<feature type="region of interest" description="Disordered" evidence="1">
    <location>
        <begin position="12"/>
        <end position="37"/>
    </location>
</feature>
<evidence type="ECO:0000256" key="1">
    <source>
        <dbReference type="SAM" id="MobiDB-lite"/>
    </source>
</evidence>
<accession>A0AAU8BCB3</accession>
<reference evidence="2" key="1">
    <citation type="submission" date="2024-06" db="EMBL/GenBank/DDBJ databases">
        <authorList>
            <person name="Chen D."/>
            <person name="Zhang N."/>
            <person name="Zheng Z."/>
        </authorList>
    </citation>
    <scope>NUCLEOTIDE SEQUENCE</scope>
    <source>
        <strain evidence="2">XYRhV5</strain>
    </source>
</reference>
<sequence length="276" mass="30679">MSMLILRLIKKPNLTNPMDQPEKQKQPVIPSEKPKQRKKIKITEKARILNETIEDVTAPEGLIDPDKAKKLEAIYQETETFETEFNISPPQSDQRIYGGLVLPDKDTITNYFLELPVDSTENLAKAVLGHLDRLCNSNTEGENLHSVGNLVMAAYKAGRDSIGFGDIASLAAEVANFRKETNSTILELKQAITHISAQLADLQVQSAKPAVKFTNRDGTYIKQLGDMMVSNPAQKLGIERARLVVDLLPPSRDIVAELQDMNPQSRIELIKGLLPN</sequence>
<organism evidence="2">
    <name type="scientific">XiangYang Rhabdovirus 5</name>
    <dbReference type="NCBI Taxonomy" id="3230307"/>
    <lineage>
        <taxon>Viruses</taxon>
        <taxon>Riboviria</taxon>
        <taxon>Orthornavirae</taxon>
        <taxon>Negarnaviricota</taxon>
        <taxon>Haploviricotina</taxon>
        <taxon>Monjiviricetes</taxon>
        <taxon>Mononegavirales</taxon>
        <taxon>Rhabdoviridae</taxon>
    </lineage>
</organism>
<dbReference type="EMBL" id="PP943407">
    <property type="protein sequence ID" value="XCD12860.1"/>
    <property type="molecule type" value="Viral_cRNA"/>
</dbReference>
<proteinExistence type="predicted"/>
<name>A0AAU8BCB3_9RHAB</name>